<reference evidence="4" key="1">
    <citation type="journal article" date="2021" name="Front. Microbiol.">
        <title>Comprehensive Comparative Genomics and Phenotyping of Methylobacterium Species.</title>
        <authorList>
            <person name="Alessa O."/>
            <person name="Ogura Y."/>
            <person name="Fujitani Y."/>
            <person name="Takami H."/>
            <person name="Hayashi T."/>
            <person name="Sahin N."/>
            <person name="Tani A."/>
        </authorList>
    </citation>
    <scope>NUCLEOTIDE SEQUENCE</scope>
    <source>
        <strain evidence="4">DSM 17168</strain>
    </source>
</reference>
<evidence type="ECO:0000259" key="3">
    <source>
        <dbReference type="PROSITE" id="PS50977"/>
    </source>
</evidence>
<dbReference type="InterPro" id="IPR041490">
    <property type="entry name" value="KstR2_TetR_C"/>
</dbReference>
<evidence type="ECO:0000313" key="4">
    <source>
        <dbReference type="EMBL" id="GJE00693.1"/>
    </source>
</evidence>
<proteinExistence type="predicted"/>
<gene>
    <name evidence="4" type="primary">betI_2</name>
    <name evidence="4" type="ORF">GMJLKIPL_2619</name>
</gene>
<dbReference type="SUPFAM" id="SSF48498">
    <property type="entry name" value="Tetracyclin repressor-like, C-terminal domain"/>
    <property type="match status" value="1"/>
</dbReference>
<organism evidence="4 5">
    <name type="scientific">Methylobacterium isbiliense</name>
    <dbReference type="NCBI Taxonomy" id="315478"/>
    <lineage>
        <taxon>Bacteria</taxon>
        <taxon>Pseudomonadati</taxon>
        <taxon>Pseudomonadota</taxon>
        <taxon>Alphaproteobacteria</taxon>
        <taxon>Hyphomicrobiales</taxon>
        <taxon>Methylobacteriaceae</taxon>
        <taxon>Methylobacterium</taxon>
    </lineage>
</organism>
<dbReference type="Gene3D" id="1.10.357.10">
    <property type="entry name" value="Tetracycline Repressor, domain 2"/>
    <property type="match status" value="1"/>
</dbReference>
<dbReference type="InterPro" id="IPR001647">
    <property type="entry name" value="HTH_TetR"/>
</dbReference>
<accession>A0ABQ4SG18</accession>
<evidence type="ECO:0000256" key="1">
    <source>
        <dbReference type="ARBA" id="ARBA00023125"/>
    </source>
</evidence>
<dbReference type="InterPro" id="IPR050109">
    <property type="entry name" value="HTH-type_TetR-like_transc_reg"/>
</dbReference>
<dbReference type="PRINTS" id="PR00455">
    <property type="entry name" value="HTHTETR"/>
</dbReference>
<protein>
    <submittedName>
        <fullName evidence="4">HTH-type transcriptional regulator BetI</fullName>
    </submittedName>
</protein>
<keyword evidence="5" id="KW-1185">Reference proteome</keyword>
<reference evidence="4" key="2">
    <citation type="submission" date="2021-08" db="EMBL/GenBank/DDBJ databases">
        <authorList>
            <person name="Tani A."/>
            <person name="Ola A."/>
            <person name="Ogura Y."/>
            <person name="Katsura K."/>
            <person name="Hayashi T."/>
        </authorList>
    </citation>
    <scope>NUCLEOTIDE SEQUENCE</scope>
    <source>
        <strain evidence="4">DSM 17168</strain>
    </source>
</reference>
<feature type="DNA-binding region" description="H-T-H motif" evidence="2">
    <location>
        <begin position="33"/>
        <end position="52"/>
    </location>
</feature>
<dbReference type="SUPFAM" id="SSF46689">
    <property type="entry name" value="Homeodomain-like"/>
    <property type="match status" value="1"/>
</dbReference>
<dbReference type="Proteomes" id="UP001055153">
    <property type="component" value="Unassembled WGS sequence"/>
</dbReference>
<keyword evidence="1 2" id="KW-0238">DNA-binding</keyword>
<dbReference type="RefSeq" id="WP_238235561.1">
    <property type="nucleotide sequence ID" value="NZ_BPQQ01000031.1"/>
</dbReference>
<comment type="caution">
    <text evidence="4">The sequence shown here is derived from an EMBL/GenBank/DDBJ whole genome shotgun (WGS) entry which is preliminary data.</text>
</comment>
<evidence type="ECO:0000313" key="5">
    <source>
        <dbReference type="Proteomes" id="UP001055153"/>
    </source>
</evidence>
<sequence length="210" mass="23526">MARTRASDYDDKRRTILDRSAELFAAHGFDRASMSRIADACGVSKANLYHYYRDKEAILFDVIRVHLEVLLEAVEAADLPGLPPQERLRRLVGALLEAYRDADAQHKVQINDLALLPPARQDEVRAIERELVRLFAEAIAGVAPHLRGTRVLKPVTMSFFGMVNWHYLWFREGGGFTRSDYADLVTRIIADGTRGIAAEPEPARAVAAGR</sequence>
<dbReference type="InterPro" id="IPR009057">
    <property type="entry name" value="Homeodomain-like_sf"/>
</dbReference>
<dbReference type="PANTHER" id="PTHR30055">
    <property type="entry name" value="HTH-TYPE TRANSCRIPTIONAL REGULATOR RUTR"/>
    <property type="match status" value="1"/>
</dbReference>
<dbReference type="EMBL" id="BPQQ01000031">
    <property type="protein sequence ID" value="GJE00693.1"/>
    <property type="molecule type" value="Genomic_DNA"/>
</dbReference>
<dbReference type="Gene3D" id="1.10.10.60">
    <property type="entry name" value="Homeodomain-like"/>
    <property type="match status" value="1"/>
</dbReference>
<dbReference type="InterPro" id="IPR036271">
    <property type="entry name" value="Tet_transcr_reg_TetR-rel_C_sf"/>
</dbReference>
<feature type="domain" description="HTH tetR-type" evidence="3">
    <location>
        <begin position="10"/>
        <end position="70"/>
    </location>
</feature>
<name>A0ABQ4SG18_9HYPH</name>
<dbReference type="Pfam" id="PF17932">
    <property type="entry name" value="TetR_C_24"/>
    <property type="match status" value="1"/>
</dbReference>
<dbReference type="Pfam" id="PF00440">
    <property type="entry name" value="TetR_N"/>
    <property type="match status" value="1"/>
</dbReference>
<dbReference type="PROSITE" id="PS50977">
    <property type="entry name" value="HTH_TETR_2"/>
    <property type="match status" value="1"/>
</dbReference>
<dbReference type="PANTHER" id="PTHR30055:SF226">
    <property type="entry name" value="HTH-TYPE TRANSCRIPTIONAL REGULATOR PKSA"/>
    <property type="match status" value="1"/>
</dbReference>
<evidence type="ECO:0000256" key="2">
    <source>
        <dbReference type="PROSITE-ProRule" id="PRU00335"/>
    </source>
</evidence>